<accession>A0AAU8FU54</accession>
<sequence>MHIDSDLDLVKKLAGETIEKGDEMIRNAPKQILVNNLGADNIELKILVWIKSVYSEAAFKSYVLETLYRKFRANGIKIM</sequence>
<dbReference type="Gene3D" id="3.30.70.100">
    <property type="match status" value="1"/>
</dbReference>
<dbReference type="InterPro" id="IPR049278">
    <property type="entry name" value="MS_channel_C"/>
</dbReference>
<reference evidence="2" key="1">
    <citation type="submission" date="2024-06" db="EMBL/GenBank/DDBJ databases">
        <title>Sequencing and assembly of the genome of Dyadobacter sp. strain 676, a symbiont of Cyamopsis tetragonoloba.</title>
        <authorList>
            <person name="Guro P."/>
            <person name="Sazanova A."/>
            <person name="Kuznetsova I."/>
            <person name="Belimov A."/>
            <person name="Safronova V."/>
        </authorList>
    </citation>
    <scope>NUCLEOTIDE SEQUENCE</scope>
    <source>
        <strain evidence="2">676</strain>
    </source>
</reference>
<evidence type="ECO:0000259" key="1">
    <source>
        <dbReference type="Pfam" id="PF21082"/>
    </source>
</evidence>
<name>A0AAU8FU54_9BACT</name>
<dbReference type="EMBL" id="CP159289">
    <property type="protein sequence ID" value="XCH28025.1"/>
    <property type="molecule type" value="Genomic_DNA"/>
</dbReference>
<organism evidence="2">
    <name type="scientific">Dyadobacter sp. 676</name>
    <dbReference type="NCBI Taxonomy" id="3088362"/>
    <lineage>
        <taxon>Bacteria</taxon>
        <taxon>Pseudomonadati</taxon>
        <taxon>Bacteroidota</taxon>
        <taxon>Cytophagia</taxon>
        <taxon>Cytophagales</taxon>
        <taxon>Spirosomataceae</taxon>
        <taxon>Dyadobacter</taxon>
    </lineage>
</organism>
<dbReference type="GO" id="GO:0016020">
    <property type="term" value="C:membrane"/>
    <property type="evidence" value="ECO:0007669"/>
    <property type="project" value="InterPro"/>
</dbReference>
<dbReference type="SUPFAM" id="SSF82689">
    <property type="entry name" value="Mechanosensitive channel protein MscS (YggB), C-terminal domain"/>
    <property type="match status" value="1"/>
</dbReference>
<feature type="domain" description="Mechanosensitive ion channel MscS C-terminal" evidence="1">
    <location>
        <begin position="4"/>
        <end position="78"/>
    </location>
</feature>
<evidence type="ECO:0000313" key="2">
    <source>
        <dbReference type="EMBL" id="XCH28025.1"/>
    </source>
</evidence>
<dbReference type="AlphaFoldDB" id="A0AAU8FU54"/>
<dbReference type="RefSeq" id="WP_353723255.1">
    <property type="nucleotide sequence ID" value="NZ_CP159289.1"/>
</dbReference>
<dbReference type="InterPro" id="IPR011066">
    <property type="entry name" value="MscS_channel_C_sf"/>
</dbReference>
<gene>
    <name evidence="2" type="ORF">ABV298_26055</name>
</gene>
<proteinExistence type="predicted"/>
<dbReference type="Pfam" id="PF21082">
    <property type="entry name" value="MS_channel_3rd"/>
    <property type="match status" value="1"/>
</dbReference>
<protein>
    <recommendedName>
        <fullName evidence="1">Mechanosensitive ion channel MscS C-terminal domain-containing protein</fullName>
    </recommendedName>
</protein>